<evidence type="ECO:0000256" key="4">
    <source>
        <dbReference type="ARBA" id="ARBA00022692"/>
    </source>
</evidence>
<dbReference type="EMBL" id="BMXB01000002">
    <property type="protein sequence ID" value="GHA29481.1"/>
    <property type="molecule type" value="Genomic_DNA"/>
</dbReference>
<dbReference type="GO" id="GO:0009279">
    <property type="term" value="C:cell outer membrane"/>
    <property type="evidence" value="ECO:0007669"/>
    <property type="project" value="UniProtKB-SubCell"/>
</dbReference>
<dbReference type="InterPro" id="IPR036942">
    <property type="entry name" value="Beta-barrel_TonB_sf"/>
</dbReference>
<dbReference type="InterPro" id="IPR012910">
    <property type="entry name" value="Plug_dom"/>
</dbReference>
<dbReference type="InterPro" id="IPR008969">
    <property type="entry name" value="CarboxyPept-like_regulatory"/>
</dbReference>
<accession>A0A918SAP7</accession>
<evidence type="ECO:0000256" key="5">
    <source>
        <dbReference type="ARBA" id="ARBA00023077"/>
    </source>
</evidence>
<organism evidence="13 14">
    <name type="scientific">Salinimicrobium marinum</name>
    <dbReference type="NCBI Taxonomy" id="680283"/>
    <lineage>
        <taxon>Bacteria</taxon>
        <taxon>Pseudomonadati</taxon>
        <taxon>Bacteroidota</taxon>
        <taxon>Flavobacteriia</taxon>
        <taxon>Flavobacteriales</taxon>
        <taxon>Flavobacteriaceae</taxon>
        <taxon>Salinimicrobium</taxon>
    </lineage>
</organism>
<dbReference type="InterPro" id="IPR023997">
    <property type="entry name" value="TonB-dep_OMP_SusC/RagA_CS"/>
</dbReference>
<protein>
    <submittedName>
        <fullName evidence="13">SusC/RagA family TonB-linked outer membrane protein</fullName>
    </submittedName>
</protein>
<keyword evidence="6 8" id="KW-0472">Membrane</keyword>
<evidence type="ECO:0000259" key="11">
    <source>
        <dbReference type="Pfam" id="PF00593"/>
    </source>
</evidence>
<keyword evidence="2 8" id="KW-0813">Transport</keyword>
<comment type="subcellular location">
    <subcellularLocation>
        <location evidence="1 8">Cell outer membrane</location>
        <topology evidence="1 8">Multi-pass membrane protein</topology>
    </subcellularLocation>
</comment>
<dbReference type="SUPFAM" id="SSF56935">
    <property type="entry name" value="Porins"/>
    <property type="match status" value="1"/>
</dbReference>
<evidence type="ECO:0000256" key="3">
    <source>
        <dbReference type="ARBA" id="ARBA00022452"/>
    </source>
</evidence>
<reference evidence="13" key="2">
    <citation type="submission" date="2020-09" db="EMBL/GenBank/DDBJ databases">
        <authorList>
            <person name="Sun Q."/>
            <person name="Kim S."/>
        </authorList>
    </citation>
    <scope>NUCLEOTIDE SEQUENCE</scope>
    <source>
        <strain evidence="13">KCTC 12719</strain>
    </source>
</reference>
<dbReference type="Gene3D" id="2.60.40.1120">
    <property type="entry name" value="Carboxypeptidase-like, regulatory domain"/>
    <property type="match status" value="1"/>
</dbReference>
<dbReference type="PROSITE" id="PS52016">
    <property type="entry name" value="TONB_DEPENDENT_REC_3"/>
    <property type="match status" value="1"/>
</dbReference>
<dbReference type="InterPro" id="IPR039426">
    <property type="entry name" value="TonB-dep_rcpt-like"/>
</dbReference>
<dbReference type="Pfam" id="PF07715">
    <property type="entry name" value="Plug"/>
    <property type="match status" value="1"/>
</dbReference>
<feature type="domain" description="TonB-dependent receptor plug" evidence="12">
    <location>
        <begin position="99"/>
        <end position="214"/>
    </location>
</feature>
<evidence type="ECO:0000256" key="9">
    <source>
        <dbReference type="RuleBase" id="RU003357"/>
    </source>
</evidence>
<dbReference type="InterPro" id="IPR037066">
    <property type="entry name" value="Plug_dom_sf"/>
</dbReference>
<name>A0A918SAP7_9FLAO</name>
<keyword evidence="3 8" id="KW-1134">Transmembrane beta strand</keyword>
<dbReference type="Pfam" id="PF00593">
    <property type="entry name" value="TonB_dep_Rec_b-barrel"/>
    <property type="match status" value="1"/>
</dbReference>
<evidence type="ECO:0000313" key="13">
    <source>
        <dbReference type="EMBL" id="GHA29481.1"/>
    </source>
</evidence>
<feature type="region of interest" description="Disordered" evidence="10">
    <location>
        <begin position="133"/>
        <end position="152"/>
    </location>
</feature>
<dbReference type="Pfam" id="PF13715">
    <property type="entry name" value="CarbopepD_reg_2"/>
    <property type="match status" value="1"/>
</dbReference>
<evidence type="ECO:0000256" key="1">
    <source>
        <dbReference type="ARBA" id="ARBA00004571"/>
    </source>
</evidence>
<keyword evidence="7 8" id="KW-0998">Cell outer membrane</keyword>
<evidence type="ECO:0000313" key="14">
    <source>
        <dbReference type="Proteomes" id="UP000610456"/>
    </source>
</evidence>
<keyword evidence="14" id="KW-1185">Reference proteome</keyword>
<reference evidence="13" key="1">
    <citation type="journal article" date="2014" name="Int. J. Syst. Evol. Microbiol.">
        <title>Complete genome sequence of Corynebacterium casei LMG S-19264T (=DSM 44701T), isolated from a smear-ripened cheese.</title>
        <authorList>
            <consortium name="US DOE Joint Genome Institute (JGI-PGF)"/>
            <person name="Walter F."/>
            <person name="Albersmeier A."/>
            <person name="Kalinowski J."/>
            <person name="Ruckert C."/>
        </authorList>
    </citation>
    <scope>NUCLEOTIDE SEQUENCE</scope>
    <source>
        <strain evidence="13">KCTC 12719</strain>
    </source>
</reference>
<dbReference type="NCBIfam" id="TIGR04057">
    <property type="entry name" value="SusC_RagA_signa"/>
    <property type="match status" value="1"/>
</dbReference>
<feature type="domain" description="TonB-dependent receptor-like beta-barrel" evidence="11">
    <location>
        <begin position="371"/>
        <end position="732"/>
    </location>
</feature>
<evidence type="ECO:0000256" key="7">
    <source>
        <dbReference type="ARBA" id="ARBA00023237"/>
    </source>
</evidence>
<evidence type="ECO:0000256" key="8">
    <source>
        <dbReference type="PROSITE-ProRule" id="PRU01360"/>
    </source>
</evidence>
<evidence type="ECO:0000256" key="10">
    <source>
        <dbReference type="SAM" id="MobiDB-lite"/>
    </source>
</evidence>
<comment type="similarity">
    <text evidence="8 9">Belongs to the TonB-dependent receptor family.</text>
</comment>
<sequence length="959" mass="106601">MSFFAQSTLTGTVIEEETGMPIPGVNVLIDGTSRGTTTDFDGNFTLSDLEEGNEIVFSYLGFAPQQVTYTGQQTLDISLSPDTAQLEEVVLIGYGSQRRQDATGAVEQISSEQFNRGAIVSPEQLIAGKSAGVRITPSSGEPGGGGEIRIRGGSSLSANNSPLIVVDGIPLDQGGVQGVRNQLNAINPNEIKDFVVLKDASATAIYGSRASNGVILITTKTGTKSTPLSFEYDLQASISQVTDRVDVLNAEQFRDLIESEPGTDPALLGDASTDWQDEIYQTSVGAIHNLTVSQGFENFTYRVNYNNTSQTGVLRTDTYERNALNLALNQDLFDGDLKLSLTAKGSIDRNKFANQDAIGAAVNFDPTQPVYDENSRYDGFYEWSDANGVALQQATRNPVALLMQRDNGGRTQRIISNFNVDYRIPLIEGLRFNMNAGIDYADNEGRNFSPISSATVLQSIPAEENYWGYNRNTLLDFFFNYKPYIESLSTAVDLTVGHSYQEFYTTDQQEFTDQNVEGFWILNNRNIDRNALESYFARASFDIDDRFLLSGSIRRDGSSRFSEDNRWSIFPAVAVGWKLNNENFLRDSEVISELKLRAGYGVTGNQEIGSNYGYIGLYSPSIQGARYQIGNNFYRTLRPEEYDRNLRWEELESYNAGLDFGLFNNLVSGTVDAYYRTTDGLLATVPVPAGANLSDQLLTNVGETMSRGLEVSLNGNIFNRENFSWNMNYNISFQELEITNLSLGENPNFFIPQGGISGGVGNTIQLWRKGLDPTTFFVFRQVYDSNNEPIEGAYVDVNGDNTITEEDRVPYKKASPDFFMGFTNTLNYKNLDLSFTFRGSFGGYMYNNTQSSTGFRSAGTVTPQPYYSNFSSNVLETDFQNNQFFSDYYVQSADFVRLDNVNIGYLFPGEKVDFRTSLTAQNLFTITDYEGLDPEISGGIDNNFYPRPRTFVLGLNIIF</sequence>
<dbReference type="AlphaFoldDB" id="A0A918SAP7"/>
<comment type="caution">
    <text evidence="13">The sequence shown here is derived from an EMBL/GenBank/DDBJ whole genome shotgun (WGS) entry which is preliminary data.</text>
</comment>
<keyword evidence="5 9" id="KW-0798">TonB box</keyword>
<dbReference type="NCBIfam" id="TIGR04056">
    <property type="entry name" value="OMP_RagA_SusC"/>
    <property type="match status" value="1"/>
</dbReference>
<dbReference type="InterPro" id="IPR023996">
    <property type="entry name" value="TonB-dep_OMP_SusC/RagA"/>
</dbReference>
<evidence type="ECO:0000256" key="2">
    <source>
        <dbReference type="ARBA" id="ARBA00022448"/>
    </source>
</evidence>
<keyword evidence="4 8" id="KW-0812">Transmembrane</keyword>
<evidence type="ECO:0000256" key="6">
    <source>
        <dbReference type="ARBA" id="ARBA00023136"/>
    </source>
</evidence>
<dbReference type="Gene3D" id="2.170.130.10">
    <property type="entry name" value="TonB-dependent receptor, plug domain"/>
    <property type="match status" value="1"/>
</dbReference>
<dbReference type="Proteomes" id="UP000610456">
    <property type="component" value="Unassembled WGS sequence"/>
</dbReference>
<gene>
    <name evidence="13" type="ORF">GCM10007103_08380</name>
</gene>
<proteinExistence type="inferred from homology"/>
<dbReference type="InterPro" id="IPR000531">
    <property type="entry name" value="Beta-barrel_TonB"/>
</dbReference>
<dbReference type="SUPFAM" id="SSF49464">
    <property type="entry name" value="Carboxypeptidase regulatory domain-like"/>
    <property type="match status" value="1"/>
</dbReference>
<dbReference type="Gene3D" id="2.40.170.20">
    <property type="entry name" value="TonB-dependent receptor, beta-barrel domain"/>
    <property type="match status" value="1"/>
</dbReference>
<evidence type="ECO:0000259" key="12">
    <source>
        <dbReference type="Pfam" id="PF07715"/>
    </source>
</evidence>